<dbReference type="PROSITE" id="PS00723">
    <property type="entry name" value="POLYPRENYL_SYNTHASE_1"/>
    <property type="match status" value="1"/>
</dbReference>
<dbReference type="InterPro" id="IPR033749">
    <property type="entry name" value="Polyprenyl_synt_CS"/>
</dbReference>
<dbReference type="PANTHER" id="PTHR43281">
    <property type="entry name" value="FARNESYL DIPHOSPHATE SYNTHASE"/>
    <property type="match status" value="1"/>
</dbReference>
<dbReference type="SFLD" id="SFLDG01017">
    <property type="entry name" value="Polyprenyl_Transferase_Like"/>
    <property type="match status" value="1"/>
</dbReference>
<dbReference type="GO" id="GO:0046872">
    <property type="term" value="F:metal ion binding"/>
    <property type="evidence" value="ECO:0007669"/>
    <property type="project" value="UniProtKB-KW"/>
</dbReference>
<comment type="similarity">
    <text evidence="2">Belongs to the FPP/GGPP synthase family.</text>
</comment>
<gene>
    <name evidence="7" type="ORF">LCGC14_0314530</name>
</gene>
<dbReference type="PANTHER" id="PTHR43281:SF1">
    <property type="entry name" value="FARNESYL DIPHOSPHATE SYNTHASE"/>
    <property type="match status" value="1"/>
</dbReference>
<evidence type="ECO:0000256" key="1">
    <source>
        <dbReference type="ARBA" id="ARBA00001946"/>
    </source>
</evidence>
<evidence type="ECO:0000256" key="3">
    <source>
        <dbReference type="ARBA" id="ARBA00022679"/>
    </source>
</evidence>
<evidence type="ECO:0008006" key="8">
    <source>
        <dbReference type="Google" id="ProtNLM"/>
    </source>
</evidence>
<dbReference type="NCBIfam" id="NF045485">
    <property type="entry name" value="FPPsyn"/>
    <property type="match status" value="1"/>
</dbReference>
<protein>
    <recommendedName>
        <fullName evidence="8">(2E,6E)-farnesyl diphosphate synthase</fullName>
    </recommendedName>
</protein>
<dbReference type="AlphaFoldDB" id="A0A0F9TL61"/>
<sequence length="295" mass="31843">MSIKNHIERAQKDVVATLQLHFKQPLDTEETVKNATQYGLFNGGKRLRPFLVYATGKMLGANQQDLNVLAAAIECIHSYSLVHDDLPAMDDDDLRRGRPTCHIEFGEANAILAGDALQTLAFELIANHKFECSSQTQVKMIAQLAQASGLQGMVGGQGLDIAATDKVITVQELERIHKLKTGALINCAITLGALCSEKADQQTLENLSVFGYAIGLAFQVHDDILDVEGDTVTLGKPQGSDIAANKATYPALLGMLGAKVKAQNLIQQAHEALANIDADTTLLASLANYLIERDH</sequence>
<name>A0A0F9TL61_9ZZZZ</name>
<accession>A0A0F9TL61</accession>
<dbReference type="Pfam" id="PF00348">
    <property type="entry name" value="polyprenyl_synt"/>
    <property type="match status" value="1"/>
</dbReference>
<comment type="caution">
    <text evidence="7">The sequence shown here is derived from an EMBL/GenBank/DDBJ whole genome shotgun (WGS) entry which is preliminary data.</text>
</comment>
<dbReference type="InterPro" id="IPR000092">
    <property type="entry name" value="Polyprenyl_synt"/>
</dbReference>
<dbReference type="SFLD" id="SFLDS00005">
    <property type="entry name" value="Isoprenoid_Synthase_Type_I"/>
    <property type="match status" value="1"/>
</dbReference>
<keyword evidence="5" id="KW-0460">Magnesium</keyword>
<dbReference type="FunFam" id="1.10.600.10:FF:000001">
    <property type="entry name" value="Geranylgeranyl diphosphate synthase"/>
    <property type="match status" value="1"/>
</dbReference>
<dbReference type="NCBIfam" id="NF007877">
    <property type="entry name" value="PRK10581.1"/>
    <property type="match status" value="1"/>
</dbReference>
<evidence type="ECO:0000256" key="6">
    <source>
        <dbReference type="ARBA" id="ARBA00023229"/>
    </source>
</evidence>
<keyword evidence="3" id="KW-0808">Transferase</keyword>
<keyword evidence="4" id="KW-0479">Metal-binding</keyword>
<dbReference type="GO" id="GO:0008299">
    <property type="term" value="P:isoprenoid biosynthetic process"/>
    <property type="evidence" value="ECO:0007669"/>
    <property type="project" value="UniProtKB-KW"/>
</dbReference>
<evidence type="ECO:0000256" key="4">
    <source>
        <dbReference type="ARBA" id="ARBA00022723"/>
    </source>
</evidence>
<organism evidence="7">
    <name type="scientific">marine sediment metagenome</name>
    <dbReference type="NCBI Taxonomy" id="412755"/>
    <lineage>
        <taxon>unclassified sequences</taxon>
        <taxon>metagenomes</taxon>
        <taxon>ecological metagenomes</taxon>
    </lineage>
</organism>
<dbReference type="EMBL" id="LAZR01000208">
    <property type="protein sequence ID" value="KKN81885.1"/>
    <property type="molecule type" value="Genomic_DNA"/>
</dbReference>
<evidence type="ECO:0000256" key="2">
    <source>
        <dbReference type="ARBA" id="ARBA00006706"/>
    </source>
</evidence>
<dbReference type="SUPFAM" id="SSF48576">
    <property type="entry name" value="Terpenoid synthases"/>
    <property type="match status" value="1"/>
</dbReference>
<keyword evidence="6" id="KW-0414">Isoprene biosynthesis</keyword>
<evidence type="ECO:0000313" key="7">
    <source>
        <dbReference type="EMBL" id="KKN81885.1"/>
    </source>
</evidence>
<dbReference type="Gene3D" id="1.10.600.10">
    <property type="entry name" value="Farnesyl Diphosphate Synthase"/>
    <property type="match status" value="1"/>
</dbReference>
<evidence type="ECO:0000256" key="5">
    <source>
        <dbReference type="ARBA" id="ARBA00022842"/>
    </source>
</evidence>
<comment type="cofactor">
    <cofactor evidence="1">
        <name>Mg(2+)</name>
        <dbReference type="ChEBI" id="CHEBI:18420"/>
    </cofactor>
</comment>
<dbReference type="InterPro" id="IPR053378">
    <property type="entry name" value="Prenyl_diphosphate_synthase"/>
</dbReference>
<dbReference type="GO" id="GO:0005737">
    <property type="term" value="C:cytoplasm"/>
    <property type="evidence" value="ECO:0007669"/>
    <property type="project" value="UniProtKB-ARBA"/>
</dbReference>
<dbReference type="InterPro" id="IPR008949">
    <property type="entry name" value="Isoprenoid_synthase_dom_sf"/>
</dbReference>
<dbReference type="GO" id="GO:0004659">
    <property type="term" value="F:prenyltransferase activity"/>
    <property type="evidence" value="ECO:0007669"/>
    <property type="project" value="InterPro"/>
</dbReference>
<dbReference type="PROSITE" id="PS00444">
    <property type="entry name" value="POLYPRENYL_SYNTHASE_2"/>
    <property type="match status" value="1"/>
</dbReference>
<dbReference type="CDD" id="cd00685">
    <property type="entry name" value="Trans_IPPS_HT"/>
    <property type="match status" value="1"/>
</dbReference>
<proteinExistence type="inferred from homology"/>
<reference evidence="7" key="1">
    <citation type="journal article" date="2015" name="Nature">
        <title>Complex archaea that bridge the gap between prokaryotes and eukaryotes.</title>
        <authorList>
            <person name="Spang A."/>
            <person name="Saw J.H."/>
            <person name="Jorgensen S.L."/>
            <person name="Zaremba-Niedzwiedzka K."/>
            <person name="Martijn J."/>
            <person name="Lind A.E."/>
            <person name="van Eijk R."/>
            <person name="Schleper C."/>
            <person name="Guy L."/>
            <person name="Ettema T.J."/>
        </authorList>
    </citation>
    <scope>NUCLEOTIDE SEQUENCE</scope>
</reference>